<dbReference type="HOGENOM" id="CLU_1758845_0_0_1"/>
<sequence>MAPLSRPPSRDLTQSRRLSREETFHLAETARRKTSDKTVREDLRLSLSHGHLLEQLLQEIARTERERQTSPTEDKYLLPQERKASSSSQQQRRTLVEERKLVDEYGFPLDSDDGEEELTLTRTASRRPSR</sequence>
<feature type="region of interest" description="Disordered" evidence="1">
    <location>
        <begin position="60"/>
        <end position="130"/>
    </location>
</feature>
<name>W9VWR5_9EURO</name>
<evidence type="ECO:0000313" key="3">
    <source>
        <dbReference type="Proteomes" id="UP000019473"/>
    </source>
</evidence>
<protein>
    <submittedName>
        <fullName evidence="2">Uncharacterized protein</fullName>
    </submittedName>
</protein>
<feature type="compositionally biased region" description="Basic and acidic residues" evidence="1">
    <location>
        <begin position="18"/>
        <end position="39"/>
    </location>
</feature>
<dbReference type="OrthoDB" id="4151498at2759"/>
<reference evidence="2 3" key="1">
    <citation type="submission" date="2013-03" db="EMBL/GenBank/DDBJ databases">
        <title>The Genome Sequence of Cladophialophora yegresii CBS 114405.</title>
        <authorList>
            <consortium name="The Broad Institute Genomics Platform"/>
            <person name="Cuomo C."/>
            <person name="de Hoog S."/>
            <person name="Gorbushina A."/>
            <person name="Walker B."/>
            <person name="Young S.K."/>
            <person name="Zeng Q."/>
            <person name="Gargeya S."/>
            <person name="Fitzgerald M."/>
            <person name="Haas B."/>
            <person name="Abouelleil A."/>
            <person name="Allen A.W."/>
            <person name="Alvarado L."/>
            <person name="Arachchi H.M."/>
            <person name="Berlin A.M."/>
            <person name="Chapman S.B."/>
            <person name="Gainer-Dewar J."/>
            <person name="Goldberg J."/>
            <person name="Griggs A."/>
            <person name="Gujja S."/>
            <person name="Hansen M."/>
            <person name="Howarth C."/>
            <person name="Imamovic A."/>
            <person name="Ireland A."/>
            <person name="Larimer J."/>
            <person name="McCowan C."/>
            <person name="Murphy C."/>
            <person name="Pearson M."/>
            <person name="Poon T.W."/>
            <person name="Priest M."/>
            <person name="Roberts A."/>
            <person name="Saif S."/>
            <person name="Shea T."/>
            <person name="Sisk P."/>
            <person name="Sykes S."/>
            <person name="Wortman J."/>
            <person name="Nusbaum C."/>
            <person name="Birren B."/>
        </authorList>
    </citation>
    <scope>NUCLEOTIDE SEQUENCE [LARGE SCALE GENOMIC DNA]</scope>
    <source>
        <strain evidence="2 3">CBS 114405</strain>
    </source>
</reference>
<feature type="region of interest" description="Disordered" evidence="1">
    <location>
        <begin position="1"/>
        <end position="39"/>
    </location>
</feature>
<dbReference type="Proteomes" id="UP000019473">
    <property type="component" value="Unassembled WGS sequence"/>
</dbReference>
<dbReference type="EMBL" id="AMGW01000003">
    <property type="protein sequence ID" value="EXJ60128.1"/>
    <property type="molecule type" value="Genomic_DNA"/>
</dbReference>
<feature type="compositionally biased region" description="Basic and acidic residues" evidence="1">
    <location>
        <begin position="94"/>
        <end position="103"/>
    </location>
</feature>
<dbReference type="RefSeq" id="XP_007756481.1">
    <property type="nucleotide sequence ID" value="XM_007758291.1"/>
</dbReference>
<evidence type="ECO:0000313" key="2">
    <source>
        <dbReference type="EMBL" id="EXJ60128.1"/>
    </source>
</evidence>
<keyword evidence="3" id="KW-1185">Reference proteome</keyword>
<organism evidence="2 3">
    <name type="scientific">Cladophialophora yegresii CBS 114405</name>
    <dbReference type="NCBI Taxonomy" id="1182544"/>
    <lineage>
        <taxon>Eukaryota</taxon>
        <taxon>Fungi</taxon>
        <taxon>Dikarya</taxon>
        <taxon>Ascomycota</taxon>
        <taxon>Pezizomycotina</taxon>
        <taxon>Eurotiomycetes</taxon>
        <taxon>Chaetothyriomycetidae</taxon>
        <taxon>Chaetothyriales</taxon>
        <taxon>Herpotrichiellaceae</taxon>
        <taxon>Cladophialophora</taxon>
    </lineage>
</organism>
<dbReference type="VEuPathDB" id="FungiDB:A1O7_04280"/>
<comment type="caution">
    <text evidence="2">The sequence shown here is derived from an EMBL/GenBank/DDBJ whole genome shotgun (WGS) entry which is preliminary data.</text>
</comment>
<gene>
    <name evidence="2" type="ORF">A1O7_04280</name>
</gene>
<evidence type="ECO:0000256" key="1">
    <source>
        <dbReference type="SAM" id="MobiDB-lite"/>
    </source>
</evidence>
<dbReference type="AlphaFoldDB" id="W9VWR5"/>
<dbReference type="eggNOG" id="ENOG502T5NR">
    <property type="taxonomic scope" value="Eukaryota"/>
</dbReference>
<proteinExistence type="predicted"/>
<accession>W9VWR5</accession>
<dbReference type="GeneID" id="19178866"/>
<feature type="compositionally biased region" description="Basic and acidic residues" evidence="1">
    <location>
        <begin position="61"/>
        <end position="84"/>
    </location>
</feature>